<accession>A0ABM1RGL2</accession>
<organism evidence="1 2">
    <name type="scientific">Camelina sativa</name>
    <name type="common">False flax</name>
    <name type="synonym">Myagrum sativum</name>
    <dbReference type="NCBI Taxonomy" id="90675"/>
    <lineage>
        <taxon>Eukaryota</taxon>
        <taxon>Viridiplantae</taxon>
        <taxon>Streptophyta</taxon>
        <taxon>Embryophyta</taxon>
        <taxon>Tracheophyta</taxon>
        <taxon>Spermatophyta</taxon>
        <taxon>Magnoliopsida</taxon>
        <taxon>eudicotyledons</taxon>
        <taxon>Gunneridae</taxon>
        <taxon>Pentapetalae</taxon>
        <taxon>rosids</taxon>
        <taxon>malvids</taxon>
        <taxon>Brassicales</taxon>
        <taxon>Brassicaceae</taxon>
        <taxon>Camelineae</taxon>
        <taxon>Camelina</taxon>
    </lineage>
</organism>
<evidence type="ECO:0000313" key="2">
    <source>
        <dbReference type="RefSeq" id="XP_019098150.1"/>
    </source>
</evidence>
<dbReference type="Proteomes" id="UP000694864">
    <property type="component" value="Unplaced"/>
</dbReference>
<gene>
    <name evidence="2" type="primary">LOC109131543</name>
</gene>
<reference evidence="1" key="1">
    <citation type="journal article" date="2014" name="Nat. Commun.">
        <title>The emerging biofuel crop Camelina sativa retains a highly undifferentiated hexaploid genome structure.</title>
        <authorList>
            <person name="Kagale S."/>
            <person name="Koh C."/>
            <person name="Nixon J."/>
            <person name="Bollina V."/>
            <person name="Clarke W.E."/>
            <person name="Tuteja R."/>
            <person name="Spillane C."/>
            <person name="Robinson S.J."/>
            <person name="Links M.G."/>
            <person name="Clarke C."/>
            <person name="Higgins E.E."/>
            <person name="Huebert T."/>
            <person name="Sharpe A.G."/>
            <person name="Parkin I.A."/>
        </authorList>
    </citation>
    <scope>NUCLEOTIDE SEQUENCE [LARGE SCALE GENOMIC DNA]</scope>
    <source>
        <strain evidence="1">cv. DH55</strain>
    </source>
</reference>
<dbReference type="GeneID" id="109131543"/>
<keyword evidence="1" id="KW-1185">Reference proteome</keyword>
<protein>
    <submittedName>
        <fullName evidence="2">Uncharacterized protein LOC109131543</fullName>
    </submittedName>
</protein>
<evidence type="ECO:0000313" key="1">
    <source>
        <dbReference type="Proteomes" id="UP000694864"/>
    </source>
</evidence>
<proteinExistence type="predicted"/>
<name>A0ABM1RGL2_CAMSA</name>
<reference evidence="2" key="2">
    <citation type="submission" date="2025-08" db="UniProtKB">
        <authorList>
            <consortium name="RefSeq"/>
        </authorList>
    </citation>
    <scope>IDENTIFICATION</scope>
    <source>
        <tissue evidence="2">Leaf</tissue>
    </source>
</reference>
<dbReference type="RefSeq" id="XP_019098150.1">
    <property type="nucleotide sequence ID" value="XM_019242605.1"/>
</dbReference>
<sequence length="47" mass="5574">MRQSMKENQSLIEKIPMMAVEQVCPHRLVVQDISLSRRQRGFDFPWG</sequence>